<dbReference type="InterPro" id="IPR027640">
    <property type="entry name" value="Kinesin-like_fam"/>
</dbReference>
<feature type="coiled-coil region" evidence="6">
    <location>
        <begin position="256"/>
        <end position="290"/>
    </location>
</feature>
<dbReference type="Gene3D" id="3.40.850.10">
    <property type="entry name" value="Kinesin motor domain"/>
    <property type="match status" value="1"/>
</dbReference>
<dbReference type="Pfam" id="PF00225">
    <property type="entry name" value="Kinesin"/>
    <property type="match status" value="1"/>
</dbReference>
<evidence type="ECO:0000256" key="7">
    <source>
        <dbReference type="SAM" id="MobiDB-lite"/>
    </source>
</evidence>
<reference evidence="9" key="1">
    <citation type="submission" date="2024-06" db="EMBL/GenBank/DDBJ databases">
        <authorList>
            <person name="Liu X."/>
            <person name="Lenzi L."/>
            <person name="Haldenby T S."/>
            <person name="Uol C."/>
        </authorList>
    </citation>
    <scope>NUCLEOTIDE SEQUENCE</scope>
</reference>
<dbReference type="GO" id="GO:0008017">
    <property type="term" value="F:microtubule binding"/>
    <property type="evidence" value="ECO:0007669"/>
    <property type="project" value="InterPro"/>
</dbReference>
<dbReference type="InterPro" id="IPR036961">
    <property type="entry name" value="Kinesin_motor_dom_sf"/>
</dbReference>
<dbReference type="PANTHER" id="PTHR47972">
    <property type="entry name" value="KINESIN-LIKE PROTEIN KLP-3"/>
    <property type="match status" value="1"/>
</dbReference>
<dbReference type="PRINTS" id="PR00380">
    <property type="entry name" value="KINESINHEAVY"/>
</dbReference>
<evidence type="ECO:0000256" key="6">
    <source>
        <dbReference type="SAM" id="Coils"/>
    </source>
</evidence>
<keyword evidence="3 5" id="KW-0067">ATP-binding</keyword>
<evidence type="ECO:0000256" key="4">
    <source>
        <dbReference type="ARBA" id="ARBA00023212"/>
    </source>
</evidence>
<keyword evidence="5" id="KW-0505">Motor protein</keyword>
<dbReference type="GO" id="GO:0005856">
    <property type="term" value="C:cytoskeleton"/>
    <property type="evidence" value="ECO:0007669"/>
    <property type="project" value="UniProtKB-SubCell"/>
</dbReference>
<dbReference type="EMBL" id="CAXLJL010000101">
    <property type="protein sequence ID" value="CAL5131747.1"/>
    <property type="molecule type" value="Genomic_DNA"/>
</dbReference>
<dbReference type="InterPro" id="IPR001752">
    <property type="entry name" value="Kinesin_motor_dom"/>
</dbReference>
<name>A0AAV2T6C5_CALDB</name>
<feature type="compositionally biased region" description="Polar residues" evidence="7">
    <location>
        <begin position="297"/>
        <end position="306"/>
    </location>
</feature>
<dbReference type="GO" id="GO:0007018">
    <property type="term" value="P:microtubule-based movement"/>
    <property type="evidence" value="ECO:0007669"/>
    <property type="project" value="InterPro"/>
</dbReference>
<organism evidence="9 10">
    <name type="scientific">Calicophoron daubneyi</name>
    <name type="common">Rumen fluke</name>
    <name type="synonym">Paramphistomum daubneyi</name>
    <dbReference type="NCBI Taxonomy" id="300641"/>
    <lineage>
        <taxon>Eukaryota</taxon>
        <taxon>Metazoa</taxon>
        <taxon>Spiralia</taxon>
        <taxon>Lophotrochozoa</taxon>
        <taxon>Platyhelminthes</taxon>
        <taxon>Trematoda</taxon>
        <taxon>Digenea</taxon>
        <taxon>Plagiorchiida</taxon>
        <taxon>Pronocephalata</taxon>
        <taxon>Paramphistomoidea</taxon>
        <taxon>Paramphistomidae</taxon>
        <taxon>Calicophoron</taxon>
    </lineage>
</organism>
<keyword evidence="4" id="KW-0206">Cytoskeleton</keyword>
<evidence type="ECO:0000256" key="5">
    <source>
        <dbReference type="PROSITE-ProRule" id="PRU00283"/>
    </source>
</evidence>
<evidence type="ECO:0000256" key="3">
    <source>
        <dbReference type="ARBA" id="ARBA00022840"/>
    </source>
</evidence>
<feature type="binding site" evidence="5">
    <location>
        <begin position="475"/>
        <end position="482"/>
    </location>
    <ligand>
        <name>ATP</name>
        <dbReference type="ChEBI" id="CHEBI:30616"/>
    </ligand>
</feature>
<dbReference type="AlphaFoldDB" id="A0AAV2T6C5"/>
<dbReference type="SMART" id="SM00129">
    <property type="entry name" value="KISc"/>
    <property type="match status" value="1"/>
</dbReference>
<sequence length="763" mass="85502">MSKEGQTSEQASAQPSRTTSGCLDNCSSSLVGDSPSVCASNEVKGPKYKYFYNRLYKCLCYLEEENRKLLEAVQRKERLTGHAKRLDELLDEFAFKVASKKDQYEKSLTEQATSEGQQAFMAKRWKMRYHNLLDLVTLFEKKMTQVKLANSSDNHLRSQKKEEDGEQRIDNDFLDEALSLPWEPAASFDDAMVNAIADISCYSAGDMKRTVTSYEFNDFTIPISSVFIQDLLANHNICAEEIKRQNEIKCRLFHVLKKTKEQRNQLKKFVTEQENQIQTLERSIQDVETLLVKKSGTGLTPSQKDNSPGVISEGLKGGAKSSVSNTLEVSSQEDLAKLQELEQLKQELQRLELYKCEVEGILKEEEQQRRVLSRRLQDLVGTIHVTCRIKPHPNNYLQIISDDKLLLPRSLSPLGRKAGGGGSSLFGKMDNSQMRCFIFEKVLGPGTEHHEVFRRFNQPLTKCLDGYSMCVMTYGPRKSGKSFTMFGNATIQKQGDNLDTAKGIAQDAVHLLFSLARQRTSWEFKIRVQAIAVNDEAVLDLLKDAKCSFMKAVKSSPSDTDEVYSHSKTIELTNSSEFEGLVQAVREGEMKKSQPSHVIIRLTIEGSQKSSKDVTIQSTLLLADLASWDKRGNTDEFDMPCAQSTPISESASQSTSMTPVATKLSSGVNQSLLALSRVFTALRKRKIPSFKDSTLTRILKPVLTGESKCFLIITINSDPNEFTSTLASLQFAQNAMQVTTRLSVDQRLARSGSPRSPALERGP</sequence>
<comment type="similarity">
    <text evidence="5">Belongs to the TRAFAC class myosin-kinesin ATPase superfamily. Kinesin family.</text>
</comment>
<comment type="caution">
    <text evidence="9">The sequence shown here is derived from an EMBL/GenBank/DDBJ whole genome shotgun (WGS) entry which is preliminary data.</text>
</comment>
<evidence type="ECO:0000313" key="9">
    <source>
        <dbReference type="EMBL" id="CAL5131747.1"/>
    </source>
</evidence>
<comment type="subcellular location">
    <subcellularLocation>
        <location evidence="1">Cytoplasm</location>
        <location evidence="1">Cytoskeleton</location>
    </subcellularLocation>
</comment>
<dbReference type="InterPro" id="IPR027417">
    <property type="entry name" value="P-loop_NTPase"/>
</dbReference>
<feature type="region of interest" description="Disordered" evidence="7">
    <location>
        <begin position="1"/>
        <end position="21"/>
    </location>
</feature>
<dbReference type="PROSITE" id="PS50067">
    <property type="entry name" value="KINESIN_MOTOR_2"/>
    <property type="match status" value="1"/>
</dbReference>
<evidence type="ECO:0000313" key="10">
    <source>
        <dbReference type="Proteomes" id="UP001497525"/>
    </source>
</evidence>
<gene>
    <name evidence="9" type="ORF">CDAUBV1_LOCUS4295</name>
</gene>
<keyword evidence="2 5" id="KW-0547">Nucleotide-binding</keyword>
<proteinExistence type="inferred from homology"/>
<protein>
    <recommendedName>
        <fullName evidence="8">Kinesin motor domain-containing protein</fullName>
    </recommendedName>
</protein>
<evidence type="ECO:0000256" key="2">
    <source>
        <dbReference type="ARBA" id="ARBA00022741"/>
    </source>
</evidence>
<feature type="region of interest" description="Disordered" evidence="7">
    <location>
        <begin position="296"/>
        <end position="319"/>
    </location>
</feature>
<keyword evidence="6" id="KW-0175">Coiled coil</keyword>
<dbReference type="GO" id="GO:0005524">
    <property type="term" value="F:ATP binding"/>
    <property type="evidence" value="ECO:0007669"/>
    <property type="project" value="UniProtKB-UniRule"/>
</dbReference>
<evidence type="ECO:0000256" key="1">
    <source>
        <dbReference type="ARBA" id="ARBA00004245"/>
    </source>
</evidence>
<feature type="coiled-coil region" evidence="6">
    <location>
        <begin position="331"/>
        <end position="382"/>
    </location>
</feature>
<keyword evidence="4" id="KW-0963">Cytoplasm</keyword>
<dbReference type="SUPFAM" id="SSF52540">
    <property type="entry name" value="P-loop containing nucleoside triphosphate hydrolases"/>
    <property type="match status" value="1"/>
</dbReference>
<dbReference type="GO" id="GO:0003777">
    <property type="term" value="F:microtubule motor activity"/>
    <property type="evidence" value="ECO:0007669"/>
    <property type="project" value="InterPro"/>
</dbReference>
<evidence type="ECO:0000259" key="8">
    <source>
        <dbReference type="PROSITE" id="PS50067"/>
    </source>
</evidence>
<accession>A0AAV2T6C5</accession>
<dbReference type="Proteomes" id="UP001497525">
    <property type="component" value="Unassembled WGS sequence"/>
</dbReference>
<feature type="domain" description="Kinesin motor" evidence="8">
    <location>
        <begin position="382"/>
        <end position="738"/>
    </location>
</feature>